<dbReference type="HOGENOM" id="CLU_2014984_0_0_1"/>
<evidence type="ECO:0000256" key="1">
    <source>
        <dbReference type="SAM" id="MobiDB-lite"/>
    </source>
</evidence>
<protein>
    <submittedName>
        <fullName evidence="2">Uncharacterized protein</fullName>
    </submittedName>
</protein>
<dbReference type="GeneID" id="4387929"/>
<evidence type="ECO:0000313" key="2">
    <source>
        <dbReference type="EMBL" id="EAQ92150.1"/>
    </source>
</evidence>
<evidence type="ECO:0000313" key="3">
    <source>
        <dbReference type="Proteomes" id="UP000001056"/>
    </source>
</evidence>
<feature type="region of interest" description="Disordered" evidence="1">
    <location>
        <begin position="1"/>
        <end position="42"/>
    </location>
</feature>
<gene>
    <name evidence="2" type="ORF">CHGG_00385</name>
</gene>
<dbReference type="RefSeq" id="XP_001219606.1">
    <property type="nucleotide sequence ID" value="XM_001219605.1"/>
</dbReference>
<feature type="compositionally biased region" description="Acidic residues" evidence="1">
    <location>
        <begin position="57"/>
        <end position="71"/>
    </location>
</feature>
<dbReference type="EMBL" id="CH408029">
    <property type="protein sequence ID" value="EAQ92150.1"/>
    <property type="molecule type" value="Genomic_DNA"/>
</dbReference>
<keyword evidence="3" id="KW-1185">Reference proteome</keyword>
<dbReference type="AlphaFoldDB" id="Q2HHB9"/>
<name>Q2HHB9_CHAGB</name>
<sequence length="123" mass="12822">MPPLPIHIPQHVLQPVQREPERKDPRLGPVHDACQPARGGVDQEIHLAEVAVREGEGEGGEDGGEVVEEGGELGGESRGEGGGERGEGLGELGEERWGGRWGWGGWLLGAVPGLGEEPVGGMG</sequence>
<accession>Q2HHB9</accession>
<feature type="compositionally biased region" description="Basic and acidic residues" evidence="1">
    <location>
        <begin position="75"/>
        <end position="96"/>
    </location>
</feature>
<dbReference type="InParanoid" id="Q2HHB9"/>
<reference evidence="3" key="1">
    <citation type="journal article" date="2015" name="Genome Announc.">
        <title>Draft genome sequence of the cellulolytic fungus Chaetomium globosum.</title>
        <authorList>
            <person name="Cuomo C.A."/>
            <person name="Untereiner W.A."/>
            <person name="Ma L.-J."/>
            <person name="Grabherr M."/>
            <person name="Birren B.W."/>
        </authorList>
    </citation>
    <scope>NUCLEOTIDE SEQUENCE [LARGE SCALE GENOMIC DNA]</scope>
    <source>
        <strain evidence="3">ATCC 6205 / CBS 148.51 / DSM 1962 / NBRC 6347 / NRRL 1970</strain>
    </source>
</reference>
<feature type="region of interest" description="Disordered" evidence="1">
    <location>
        <begin position="54"/>
        <end position="96"/>
    </location>
</feature>
<dbReference type="Proteomes" id="UP000001056">
    <property type="component" value="Unassembled WGS sequence"/>
</dbReference>
<organism evidence="2 3">
    <name type="scientific">Chaetomium globosum (strain ATCC 6205 / CBS 148.51 / DSM 1962 / NBRC 6347 / NRRL 1970)</name>
    <name type="common">Soil fungus</name>
    <dbReference type="NCBI Taxonomy" id="306901"/>
    <lineage>
        <taxon>Eukaryota</taxon>
        <taxon>Fungi</taxon>
        <taxon>Dikarya</taxon>
        <taxon>Ascomycota</taxon>
        <taxon>Pezizomycotina</taxon>
        <taxon>Sordariomycetes</taxon>
        <taxon>Sordariomycetidae</taxon>
        <taxon>Sordariales</taxon>
        <taxon>Chaetomiaceae</taxon>
        <taxon>Chaetomium</taxon>
    </lineage>
</organism>
<dbReference type="VEuPathDB" id="FungiDB:CHGG_00385"/>
<proteinExistence type="predicted"/>